<dbReference type="Proteomes" id="UP001165283">
    <property type="component" value="Unassembled WGS sequence"/>
</dbReference>
<proteinExistence type="predicted"/>
<feature type="compositionally biased region" description="Polar residues" evidence="1">
    <location>
        <begin position="29"/>
        <end position="41"/>
    </location>
</feature>
<dbReference type="EMBL" id="JAGSOV010000060">
    <property type="protein sequence ID" value="MCO1658862.1"/>
    <property type="molecule type" value="Genomic_DNA"/>
</dbReference>
<evidence type="ECO:0000313" key="3">
    <source>
        <dbReference type="Proteomes" id="UP001165283"/>
    </source>
</evidence>
<name>A0ABT1A753_9PSEU</name>
<feature type="region of interest" description="Disordered" evidence="1">
    <location>
        <begin position="1"/>
        <end position="67"/>
    </location>
</feature>
<dbReference type="RefSeq" id="WP_252443280.1">
    <property type="nucleotide sequence ID" value="NZ_JAGSOV010000060.1"/>
</dbReference>
<keyword evidence="3" id="KW-1185">Reference proteome</keyword>
<comment type="caution">
    <text evidence="2">The sequence shown here is derived from an EMBL/GenBank/DDBJ whole genome shotgun (WGS) entry which is preliminary data.</text>
</comment>
<dbReference type="PROSITE" id="PS00584">
    <property type="entry name" value="PFKB_KINASES_2"/>
    <property type="match status" value="1"/>
</dbReference>
<sequence length="67" mass="6665">MPEELDTSHAMPSRSGGVGTTRRVAAPAQPQQRGATTSPDSTAEPPPAHVVDPTGAGDAFDAGALVA</sequence>
<reference evidence="2" key="1">
    <citation type="submission" date="2021-04" db="EMBL/GenBank/DDBJ databases">
        <title>Pseudonocardia sp. nov., isolated from sandy soil of mangrove forest.</title>
        <authorList>
            <person name="Zan Z."/>
            <person name="Huang R."/>
            <person name="Liu W."/>
        </authorList>
    </citation>
    <scope>NUCLEOTIDE SEQUENCE</scope>
    <source>
        <strain evidence="2">S2-4</strain>
    </source>
</reference>
<evidence type="ECO:0008006" key="4">
    <source>
        <dbReference type="Google" id="ProtNLM"/>
    </source>
</evidence>
<accession>A0ABT1A753</accession>
<dbReference type="InterPro" id="IPR029056">
    <property type="entry name" value="Ribokinase-like"/>
</dbReference>
<organism evidence="2 3">
    <name type="scientific">Pseudonocardia humida</name>
    <dbReference type="NCBI Taxonomy" id="2800819"/>
    <lineage>
        <taxon>Bacteria</taxon>
        <taxon>Bacillati</taxon>
        <taxon>Actinomycetota</taxon>
        <taxon>Actinomycetes</taxon>
        <taxon>Pseudonocardiales</taxon>
        <taxon>Pseudonocardiaceae</taxon>
        <taxon>Pseudonocardia</taxon>
    </lineage>
</organism>
<protein>
    <recommendedName>
        <fullName evidence="4">Carbohydrate kinase PfkB domain-containing protein</fullName>
    </recommendedName>
</protein>
<gene>
    <name evidence="2" type="ORF">KDL28_27705</name>
</gene>
<dbReference type="Gene3D" id="3.40.1190.20">
    <property type="match status" value="1"/>
</dbReference>
<dbReference type="SUPFAM" id="SSF53613">
    <property type="entry name" value="Ribokinase-like"/>
    <property type="match status" value="1"/>
</dbReference>
<evidence type="ECO:0000313" key="2">
    <source>
        <dbReference type="EMBL" id="MCO1658862.1"/>
    </source>
</evidence>
<evidence type="ECO:0000256" key="1">
    <source>
        <dbReference type="SAM" id="MobiDB-lite"/>
    </source>
</evidence>
<dbReference type="InterPro" id="IPR002173">
    <property type="entry name" value="Carboh/pur_kinase_PfkB_CS"/>
</dbReference>